<evidence type="ECO:0000256" key="2">
    <source>
        <dbReference type="ARBA" id="ARBA00022448"/>
    </source>
</evidence>
<evidence type="ECO:0000256" key="6">
    <source>
        <dbReference type="ARBA" id="ARBA00023136"/>
    </source>
</evidence>
<feature type="transmembrane region" description="Helical" evidence="7">
    <location>
        <begin position="124"/>
        <end position="144"/>
    </location>
</feature>
<dbReference type="GO" id="GO:0055085">
    <property type="term" value="P:transmembrane transport"/>
    <property type="evidence" value="ECO:0007669"/>
    <property type="project" value="InterPro"/>
</dbReference>
<comment type="similarity">
    <text evidence="7">Belongs to the binding-protein-dependent transport system permease family.</text>
</comment>
<keyword evidence="6 7" id="KW-0472">Membrane</keyword>
<dbReference type="PANTHER" id="PTHR30193">
    <property type="entry name" value="ABC TRANSPORTER PERMEASE PROTEIN"/>
    <property type="match status" value="1"/>
</dbReference>
<evidence type="ECO:0000256" key="4">
    <source>
        <dbReference type="ARBA" id="ARBA00022692"/>
    </source>
</evidence>
<keyword evidence="5 7" id="KW-1133">Transmembrane helix</keyword>
<organism evidence="10 11">
    <name type="scientific">Bifidobacterium longum subsp. longum</name>
    <dbReference type="NCBI Taxonomy" id="1679"/>
    <lineage>
        <taxon>Bacteria</taxon>
        <taxon>Bacillati</taxon>
        <taxon>Actinomycetota</taxon>
        <taxon>Actinomycetes</taxon>
        <taxon>Bifidobacteriales</taxon>
        <taxon>Bifidobacteriaceae</taxon>
        <taxon>Bifidobacterium</taxon>
    </lineage>
</organism>
<dbReference type="Gene3D" id="1.10.3720.10">
    <property type="entry name" value="MetI-like"/>
    <property type="match status" value="1"/>
</dbReference>
<reference evidence="10 11" key="1">
    <citation type="journal article" date="2018" name="Sci. Rep.">
        <title>Genomic diversity and distribution of Bifidobacterium longum subsp. longum across the human lifespan.</title>
        <authorList>
            <person name="Odamaki T."/>
            <person name="Bottacini F."/>
            <person name="Kato K."/>
            <person name="Mitsuyama E."/>
            <person name="Yoshida K."/>
            <person name="Horigome A."/>
            <person name="Xiao J.Z."/>
            <person name="van Sinderen D."/>
        </authorList>
    </citation>
    <scope>NUCLEOTIDE SEQUENCE [LARGE SCALE GENOMIC DNA]</scope>
    <source>
        <strain evidence="10 11">MCC10015</strain>
    </source>
</reference>
<dbReference type="GO" id="GO:0005886">
    <property type="term" value="C:plasma membrane"/>
    <property type="evidence" value="ECO:0007669"/>
    <property type="project" value="UniProtKB-SubCell"/>
</dbReference>
<evidence type="ECO:0000256" key="7">
    <source>
        <dbReference type="RuleBase" id="RU363032"/>
    </source>
</evidence>
<evidence type="ECO:0000259" key="9">
    <source>
        <dbReference type="PROSITE" id="PS50928"/>
    </source>
</evidence>
<dbReference type="Pfam" id="PF00528">
    <property type="entry name" value="BPD_transp_1"/>
    <property type="match status" value="1"/>
</dbReference>
<dbReference type="AlphaFoldDB" id="A0A0A6VKK5"/>
<feature type="transmembrane region" description="Helical" evidence="7">
    <location>
        <begin position="91"/>
        <end position="112"/>
    </location>
</feature>
<keyword evidence="8" id="KW-0175">Coiled coil</keyword>
<feature type="domain" description="ABC transmembrane type-1" evidence="9">
    <location>
        <begin position="87"/>
        <end position="300"/>
    </location>
</feature>
<feature type="transmembrane region" description="Helical" evidence="7">
    <location>
        <begin position="171"/>
        <end position="194"/>
    </location>
</feature>
<dbReference type="InterPro" id="IPR035906">
    <property type="entry name" value="MetI-like_sf"/>
</dbReference>
<keyword evidence="4 7" id="KW-0812">Transmembrane</keyword>
<dbReference type="PROSITE" id="PS50928">
    <property type="entry name" value="ABC_TM1"/>
    <property type="match status" value="1"/>
</dbReference>
<comment type="subcellular location">
    <subcellularLocation>
        <location evidence="1 7">Cell membrane</location>
        <topology evidence="1 7">Multi-pass membrane protein</topology>
    </subcellularLocation>
</comment>
<protein>
    <submittedName>
        <fullName evidence="10">ABC transporter permease</fullName>
    </submittedName>
</protein>
<keyword evidence="2 7" id="KW-0813">Transport</keyword>
<comment type="caution">
    <text evidence="10">The sequence shown here is derived from an EMBL/GenBank/DDBJ whole genome shotgun (WGS) entry which is preliminary data.</text>
</comment>
<feature type="transmembrane region" description="Helical" evidence="7">
    <location>
        <begin position="26"/>
        <end position="53"/>
    </location>
</feature>
<accession>A0A0A6VKK5</accession>
<dbReference type="SUPFAM" id="SSF161098">
    <property type="entry name" value="MetI-like"/>
    <property type="match status" value="1"/>
</dbReference>
<evidence type="ECO:0000313" key="11">
    <source>
        <dbReference type="Proteomes" id="UP000293441"/>
    </source>
</evidence>
<sequence>MSVSAGARVQRRTSGLSDKARKRIEITILSLPALIMFLGFVILPVFMAGYYGFFKWKGYGKPTVNGQFIGFENYKVILTDPNFQQALGHTLFVVVASLVIQGPLAILFALLLNQKFKGRALIRTLIFVPYVVSEVIVGTGWSLILQTTGALNALLKKIGLGGADWISDPKIAIWTLMFIISWKYIGFAVILMIAGMQSIPEDLYEAAKVDGAGFWRQQWSITLPLLGPTIRIWAFMSIIGSLQLFDLVYIIWGQYVSSTAGTSTMATYMVREGRLANNYGYGSAVAVVIFIISLVIALTYQRFVLNRDLEGALTDEKDAKRRAKRAAKEAAKLAKANGNAAAVANEVVSQ</sequence>
<dbReference type="Proteomes" id="UP000293441">
    <property type="component" value="Unassembled WGS sequence"/>
</dbReference>
<proteinExistence type="inferred from homology"/>
<feature type="coiled-coil region" evidence="8">
    <location>
        <begin position="306"/>
        <end position="336"/>
    </location>
</feature>
<evidence type="ECO:0000256" key="5">
    <source>
        <dbReference type="ARBA" id="ARBA00022989"/>
    </source>
</evidence>
<dbReference type="EMBL" id="SHPX01000038">
    <property type="protein sequence ID" value="TCD96141.1"/>
    <property type="molecule type" value="Genomic_DNA"/>
</dbReference>
<name>A0A0A6VKK5_BIFLL</name>
<gene>
    <name evidence="10" type="ORF">MCC10015_1709</name>
</gene>
<evidence type="ECO:0000256" key="3">
    <source>
        <dbReference type="ARBA" id="ARBA00022475"/>
    </source>
</evidence>
<evidence type="ECO:0000256" key="1">
    <source>
        <dbReference type="ARBA" id="ARBA00004651"/>
    </source>
</evidence>
<keyword evidence="3" id="KW-1003">Cell membrane</keyword>
<dbReference type="PANTHER" id="PTHR30193:SF37">
    <property type="entry name" value="INNER MEMBRANE ABC TRANSPORTER PERMEASE PROTEIN YCJO"/>
    <property type="match status" value="1"/>
</dbReference>
<dbReference type="RefSeq" id="WP_047379230.1">
    <property type="nucleotide sequence ID" value="NZ_BSQT01000017.1"/>
</dbReference>
<evidence type="ECO:0000313" key="10">
    <source>
        <dbReference type="EMBL" id="TCD96141.1"/>
    </source>
</evidence>
<dbReference type="InterPro" id="IPR000515">
    <property type="entry name" value="MetI-like"/>
</dbReference>
<feature type="transmembrane region" description="Helical" evidence="7">
    <location>
        <begin position="232"/>
        <end position="252"/>
    </location>
</feature>
<evidence type="ECO:0000256" key="8">
    <source>
        <dbReference type="SAM" id="Coils"/>
    </source>
</evidence>
<feature type="transmembrane region" description="Helical" evidence="7">
    <location>
        <begin position="279"/>
        <end position="300"/>
    </location>
</feature>
<dbReference type="InterPro" id="IPR051393">
    <property type="entry name" value="ABC_transporter_permease"/>
</dbReference>
<dbReference type="CDD" id="cd06261">
    <property type="entry name" value="TM_PBP2"/>
    <property type="match status" value="1"/>
</dbReference>